<accession>A0A3L8PKG2</accession>
<organism evidence="7 8">
    <name type="scientific">Aeromicrobium phragmitis</name>
    <dbReference type="NCBI Taxonomy" id="2478914"/>
    <lineage>
        <taxon>Bacteria</taxon>
        <taxon>Bacillati</taxon>
        <taxon>Actinomycetota</taxon>
        <taxon>Actinomycetes</taxon>
        <taxon>Propionibacteriales</taxon>
        <taxon>Nocardioidaceae</taxon>
        <taxon>Aeromicrobium</taxon>
    </lineage>
</organism>
<evidence type="ECO:0000256" key="2">
    <source>
        <dbReference type="ARBA" id="ARBA00022475"/>
    </source>
</evidence>
<evidence type="ECO:0000313" key="8">
    <source>
        <dbReference type="Proteomes" id="UP000282515"/>
    </source>
</evidence>
<dbReference type="GO" id="GO:0005886">
    <property type="term" value="C:plasma membrane"/>
    <property type="evidence" value="ECO:0007669"/>
    <property type="project" value="UniProtKB-SubCell"/>
</dbReference>
<keyword evidence="5 6" id="KW-0472">Membrane</keyword>
<evidence type="ECO:0000313" key="7">
    <source>
        <dbReference type="EMBL" id="RLV55875.1"/>
    </source>
</evidence>
<keyword evidence="3 6" id="KW-0812">Transmembrane</keyword>
<feature type="transmembrane region" description="Helical" evidence="6">
    <location>
        <begin position="239"/>
        <end position="263"/>
    </location>
</feature>
<dbReference type="NCBIfam" id="TIGR00765">
    <property type="entry name" value="yihY_not_rbn"/>
    <property type="match status" value="1"/>
</dbReference>
<dbReference type="Pfam" id="PF03631">
    <property type="entry name" value="Virul_fac_BrkB"/>
    <property type="match status" value="1"/>
</dbReference>
<reference evidence="7 8" key="1">
    <citation type="submission" date="2018-10" db="EMBL/GenBank/DDBJ databases">
        <title>Aeromicrobium sp. 9W16Y-2 whole genome shotgun sequence.</title>
        <authorList>
            <person name="Li F."/>
        </authorList>
    </citation>
    <scope>NUCLEOTIDE SEQUENCE [LARGE SCALE GENOMIC DNA]</scope>
    <source>
        <strain evidence="7 8">9W16Y-2</strain>
    </source>
</reference>
<dbReference type="PIRSF" id="PIRSF035875">
    <property type="entry name" value="RNase_BN"/>
    <property type="match status" value="1"/>
</dbReference>
<feature type="transmembrane region" description="Helical" evidence="6">
    <location>
        <begin position="174"/>
        <end position="192"/>
    </location>
</feature>
<evidence type="ECO:0000256" key="5">
    <source>
        <dbReference type="ARBA" id="ARBA00023136"/>
    </source>
</evidence>
<protein>
    <submittedName>
        <fullName evidence="7">YihY/virulence factor BrkB family protein</fullName>
    </submittedName>
</protein>
<dbReference type="PANTHER" id="PTHR30213">
    <property type="entry name" value="INNER MEMBRANE PROTEIN YHJD"/>
    <property type="match status" value="1"/>
</dbReference>
<dbReference type="RefSeq" id="WP_121794071.1">
    <property type="nucleotide sequence ID" value="NZ_RDBF01000005.1"/>
</dbReference>
<comment type="subcellular location">
    <subcellularLocation>
        <location evidence="1">Cell membrane</location>
        <topology evidence="1">Multi-pass membrane protein</topology>
    </subcellularLocation>
</comment>
<evidence type="ECO:0000256" key="6">
    <source>
        <dbReference type="SAM" id="Phobius"/>
    </source>
</evidence>
<dbReference type="Proteomes" id="UP000282515">
    <property type="component" value="Unassembled WGS sequence"/>
</dbReference>
<comment type="caution">
    <text evidence="7">The sequence shown here is derived from an EMBL/GenBank/DDBJ whole genome shotgun (WGS) entry which is preliminary data.</text>
</comment>
<keyword evidence="4 6" id="KW-1133">Transmembrane helix</keyword>
<evidence type="ECO:0000256" key="4">
    <source>
        <dbReference type="ARBA" id="ARBA00022989"/>
    </source>
</evidence>
<name>A0A3L8PKG2_9ACTN</name>
<dbReference type="InterPro" id="IPR017039">
    <property type="entry name" value="Virul_fac_BrkB"/>
</dbReference>
<proteinExistence type="predicted"/>
<sequence>MRAFLRTVKLAWKQASSRQAPLLAAGVAFYSFTSLFPALIAGVSLYGLVASPQTVAQQSDRLRDLLPADAASLVTGQIEQLTATSSGTLGVTTVVALAVALWSASGGVGNLLTAVNLMFGLGDDRGFVKRKALALGMTVTAILFAIVAIALVAVVPAVLNVIDAVPGVRWGAEVARWLVLVILVMAVIAVTYRLAPNRPHPSRFISRGVVVASLLWLLVSVGFSMYVNSFGNYGKTYGALAGVVVLLLWLWIGLFAVLLGAALQAVDETVVTAATVAEDQAASLARTEQERAHAEIEEHLDAFLDDLRGRQEPDHR</sequence>
<feature type="transmembrane region" description="Helical" evidence="6">
    <location>
        <begin position="133"/>
        <end position="162"/>
    </location>
</feature>
<dbReference type="AlphaFoldDB" id="A0A3L8PKG2"/>
<keyword evidence="8" id="KW-1185">Reference proteome</keyword>
<gene>
    <name evidence="7" type="ORF">D9V41_08175</name>
</gene>
<dbReference type="EMBL" id="RDBF01000005">
    <property type="protein sequence ID" value="RLV55875.1"/>
    <property type="molecule type" value="Genomic_DNA"/>
</dbReference>
<evidence type="ECO:0000256" key="3">
    <source>
        <dbReference type="ARBA" id="ARBA00022692"/>
    </source>
</evidence>
<feature type="transmembrane region" description="Helical" evidence="6">
    <location>
        <begin position="94"/>
        <end position="121"/>
    </location>
</feature>
<feature type="transmembrane region" description="Helical" evidence="6">
    <location>
        <begin position="21"/>
        <end position="49"/>
    </location>
</feature>
<evidence type="ECO:0000256" key="1">
    <source>
        <dbReference type="ARBA" id="ARBA00004651"/>
    </source>
</evidence>
<keyword evidence="2" id="KW-1003">Cell membrane</keyword>
<feature type="transmembrane region" description="Helical" evidence="6">
    <location>
        <begin position="204"/>
        <end position="227"/>
    </location>
</feature>
<dbReference type="OrthoDB" id="9781030at2"/>
<dbReference type="PANTHER" id="PTHR30213:SF0">
    <property type="entry name" value="UPF0761 MEMBRANE PROTEIN YIHY"/>
    <property type="match status" value="1"/>
</dbReference>